<reference evidence="12" key="1">
    <citation type="submission" date="2019-03" db="EMBL/GenBank/DDBJ databases">
        <title>Long read genome sequence of the mycoparasitic Pythium oligandrum ATCC 38472 isolated from sugarbeet rhizosphere.</title>
        <authorList>
            <person name="Gaulin E."/>
        </authorList>
    </citation>
    <scope>NUCLEOTIDE SEQUENCE</scope>
    <source>
        <strain evidence="12">ATCC 38472_TT</strain>
    </source>
</reference>
<protein>
    <recommendedName>
        <fullName evidence="8">Serine/threonine-protein kinase PLK</fullName>
        <ecNumber evidence="8">2.7.11.21</ecNumber>
    </recommendedName>
    <alternativeName>
        <fullName evidence="8">Polo-like kinase</fullName>
    </alternativeName>
</protein>
<keyword evidence="5 8" id="KW-0418">Kinase</keyword>
<dbReference type="InterPro" id="IPR000719">
    <property type="entry name" value="Prot_kinase_dom"/>
</dbReference>
<keyword evidence="6 7" id="KW-0067">ATP-binding</keyword>
<feature type="compositionally biased region" description="Low complexity" evidence="9">
    <location>
        <begin position="474"/>
        <end position="486"/>
    </location>
</feature>
<evidence type="ECO:0000313" key="12">
    <source>
        <dbReference type="EMBL" id="TMW56886.1"/>
    </source>
</evidence>
<evidence type="ECO:0000256" key="8">
    <source>
        <dbReference type="RuleBase" id="RU361162"/>
    </source>
</evidence>
<dbReference type="InterPro" id="IPR033701">
    <property type="entry name" value="POLO_box_1"/>
</dbReference>
<comment type="caution">
    <text evidence="12">The sequence shown here is derived from an EMBL/GenBank/DDBJ whole genome shotgun (WGS) entry which is preliminary data.</text>
</comment>
<feature type="domain" description="Protein kinase" evidence="10">
    <location>
        <begin position="106"/>
        <end position="363"/>
    </location>
</feature>
<feature type="compositionally biased region" description="Basic and acidic residues" evidence="9">
    <location>
        <begin position="443"/>
        <end position="462"/>
    </location>
</feature>
<dbReference type="CDD" id="cd13117">
    <property type="entry name" value="POLO_box_2"/>
    <property type="match status" value="1"/>
</dbReference>
<dbReference type="SUPFAM" id="SSF56112">
    <property type="entry name" value="Protein kinase-like (PK-like)"/>
    <property type="match status" value="1"/>
</dbReference>
<dbReference type="PANTHER" id="PTHR24345:SF0">
    <property type="entry name" value="CELL CYCLE SERINE_THREONINE-PROTEIN KINASE CDC5_MSD2"/>
    <property type="match status" value="1"/>
</dbReference>
<evidence type="ECO:0000256" key="3">
    <source>
        <dbReference type="ARBA" id="ARBA00022737"/>
    </source>
</evidence>
<dbReference type="Proteomes" id="UP000794436">
    <property type="component" value="Unassembled WGS sequence"/>
</dbReference>
<feature type="compositionally biased region" description="Basic and acidic residues" evidence="9">
    <location>
        <begin position="47"/>
        <end position="57"/>
    </location>
</feature>
<dbReference type="InterPro" id="IPR017441">
    <property type="entry name" value="Protein_kinase_ATP_BS"/>
</dbReference>
<keyword evidence="4 7" id="KW-0547">Nucleotide-binding</keyword>
<dbReference type="SMART" id="SM00220">
    <property type="entry name" value="S_TKc"/>
    <property type="match status" value="1"/>
</dbReference>
<organism evidence="12 13">
    <name type="scientific">Pythium oligandrum</name>
    <name type="common">Mycoparasitic fungus</name>
    <dbReference type="NCBI Taxonomy" id="41045"/>
    <lineage>
        <taxon>Eukaryota</taxon>
        <taxon>Sar</taxon>
        <taxon>Stramenopiles</taxon>
        <taxon>Oomycota</taxon>
        <taxon>Peronosporomycetes</taxon>
        <taxon>Pythiales</taxon>
        <taxon>Pythiaceae</taxon>
        <taxon>Pythium</taxon>
    </lineage>
</organism>
<dbReference type="Gene3D" id="1.10.510.10">
    <property type="entry name" value="Transferase(Phosphotransferase) domain 1"/>
    <property type="match status" value="1"/>
</dbReference>
<evidence type="ECO:0000313" key="13">
    <source>
        <dbReference type="Proteomes" id="UP000794436"/>
    </source>
</evidence>
<sequence>MTPSTGRLFPQNRIDSSEAMTVATSELRQRRKSDGLVYVDAMPTRPETTDQNKENQENHATQTQNGADPTTVAKLQTTRTADPKRPLERIYEYVVDTKGAVNKYSYLKGRFLGKGGFATCYEAVCERTSRKYACKVVAKRSLTKPKAKTKFKSEIKIHKSLRHPNVVQFERYFEDEENAYMLLELCRNQSLSDLLRRRKRLSEAEVRFYIRQMIDGIAYLHKNLVIHRDLKLGNLFLTADMRLKIGDFGLAAQLDNPFDRKRTLCGTPNYIAPEILTGRSTTGHSFEVDIWSTGVVMYTLLVGRPPFETQDVKDTYKRIRASDYTFPENVDLSESAKSIIGSILRVDPHLRPSLNAILTHSFFQERPMPLSLPKTALLITPPECKRAIASNKRSAPSTSSAEYRSRPRSQQQPPRYPLRRRESPPVAPVTTQDQDTLPLVSRRSSETGSEKKVRMSVEDKPVSVRKQSSARLDASQSTTASSGSGSRPSDDERENPAAVKDGVKDPFEVVEETLTRFFYLEAHGSKEEKLSEYSSASVIVAAAKRVKEIRLEQEAAGLEALVPAKLWLSQWVDYTSKYGMGYVLSNGSAGVYFNDSTKIISSGDGMTLEYMERVPEATAQPEPFVRYPADMYDPSLGKKVTLLSHFQTYLIDEREKKPEIAAFEQEIDRFVIPDEKVTSSTKDDTDRMVFVKKWVKTKHAVLFCLSNHTFQFNFFDSSKLILSSNGRVVTYSDKDGKLGVYSTAVTILNREPSDLTKRLRYARDMFEQIGRVNATLQAQGSEE</sequence>
<comment type="catalytic activity">
    <reaction evidence="8">
        <text>L-threonyl-[protein] + ATP = O-phospho-L-threonyl-[protein] + ADP + H(+)</text>
        <dbReference type="Rhea" id="RHEA:46608"/>
        <dbReference type="Rhea" id="RHEA-COMP:11060"/>
        <dbReference type="Rhea" id="RHEA-COMP:11605"/>
        <dbReference type="ChEBI" id="CHEBI:15378"/>
        <dbReference type="ChEBI" id="CHEBI:30013"/>
        <dbReference type="ChEBI" id="CHEBI:30616"/>
        <dbReference type="ChEBI" id="CHEBI:61977"/>
        <dbReference type="ChEBI" id="CHEBI:456216"/>
        <dbReference type="EC" id="2.7.11.21"/>
    </reaction>
</comment>
<dbReference type="Pfam" id="PF00659">
    <property type="entry name" value="POLO_box"/>
    <property type="match status" value="2"/>
</dbReference>
<name>A0A8K1C5D9_PYTOL</name>
<evidence type="ECO:0000256" key="9">
    <source>
        <dbReference type="SAM" id="MobiDB-lite"/>
    </source>
</evidence>
<evidence type="ECO:0000256" key="4">
    <source>
        <dbReference type="ARBA" id="ARBA00022741"/>
    </source>
</evidence>
<feature type="region of interest" description="Disordered" evidence="9">
    <location>
        <begin position="22"/>
        <end position="81"/>
    </location>
</feature>
<dbReference type="Gene3D" id="3.30.200.20">
    <property type="entry name" value="Phosphorylase Kinase, domain 1"/>
    <property type="match status" value="1"/>
</dbReference>
<feature type="compositionally biased region" description="Polar residues" evidence="9">
    <location>
        <begin position="58"/>
        <end position="80"/>
    </location>
</feature>
<dbReference type="InterPro" id="IPR000959">
    <property type="entry name" value="POLO_box_dom"/>
</dbReference>
<dbReference type="GO" id="GO:0005524">
    <property type="term" value="F:ATP binding"/>
    <property type="evidence" value="ECO:0007669"/>
    <property type="project" value="UniProtKB-UniRule"/>
</dbReference>
<keyword evidence="1 8" id="KW-0723">Serine/threonine-protein kinase</keyword>
<evidence type="ECO:0000256" key="2">
    <source>
        <dbReference type="ARBA" id="ARBA00022679"/>
    </source>
</evidence>
<feature type="region of interest" description="Disordered" evidence="9">
    <location>
        <begin position="387"/>
        <end position="504"/>
    </location>
</feature>
<dbReference type="InterPro" id="IPR036947">
    <property type="entry name" value="POLO_box_dom_sf"/>
</dbReference>
<dbReference type="AlphaFoldDB" id="A0A8K1C5D9"/>
<dbReference type="PROSITE" id="PS00107">
    <property type="entry name" value="PROTEIN_KINASE_ATP"/>
    <property type="match status" value="1"/>
</dbReference>
<evidence type="ECO:0000259" key="10">
    <source>
        <dbReference type="PROSITE" id="PS50011"/>
    </source>
</evidence>
<dbReference type="FunFam" id="1.10.510.10:FF:000843">
    <property type="entry name" value="Serine/threonine-protein kinase PLK"/>
    <property type="match status" value="1"/>
</dbReference>
<evidence type="ECO:0000259" key="11">
    <source>
        <dbReference type="PROSITE" id="PS50078"/>
    </source>
</evidence>
<dbReference type="PROSITE" id="PS50078">
    <property type="entry name" value="POLO_BOX"/>
    <property type="match status" value="2"/>
</dbReference>
<dbReference type="InterPro" id="IPR008271">
    <property type="entry name" value="Ser/Thr_kinase_AS"/>
</dbReference>
<dbReference type="InterPro" id="IPR033695">
    <property type="entry name" value="POLO_box_2"/>
</dbReference>
<dbReference type="CDD" id="cd14099">
    <property type="entry name" value="STKc_PLK"/>
    <property type="match status" value="1"/>
</dbReference>
<dbReference type="Pfam" id="PF00069">
    <property type="entry name" value="Pkinase"/>
    <property type="match status" value="1"/>
</dbReference>
<dbReference type="InterPro" id="IPR011009">
    <property type="entry name" value="Kinase-like_dom_sf"/>
</dbReference>
<dbReference type="SUPFAM" id="SSF82615">
    <property type="entry name" value="Polo-box domain"/>
    <property type="match status" value="2"/>
</dbReference>
<keyword evidence="13" id="KW-1185">Reference proteome</keyword>
<keyword evidence="3" id="KW-0677">Repeat</keyword>
<evidence type="ECO:0000256" key="7">
    <source>
        <dbReference type="PROSITE-ProRule" id="PRU10141"/>
    </source>
</evidence>
<feature type="binding site" evidence="7">
    <location>
        <position position="139"/>
    </location>
    <ligand>
        <name>ATP</name>
        <dbReference type="ChEBI" id="CHEBI:30616"/>
    </ligand>
</feature>
<dbReference type="PROSITE" id="PS50011">
    <property type="entry name" value="PROTEIN_KINASE_DOM"/>
    <property type="match status" value="1"/>
</dbReference>
<feature type="domain" description="POLO box" evidence="11">
    <location>
        <begin position="690"/>
        <end position="771"/>
    </location>
</feature>
<evidence type="ECO:0000256" key="1">
    <source>
        <dbReference type="ARBA" id="ARBA00022527"/>
    </source>
</evidence>
<dbReference type="Gene3D" id="3.30.1120.30">
    <property type="entry name" value="POLO box domain"/>
    <property type="match status" value="2"/>
</dbReference>
<gene>
    <name evidence="12" type="ORF">Poli38472_002811</name>
</gene>
<dbReference type="EMBL" id="SPLM01000144">
    <property type="protein sequence ID" value="TMW56886.1"/>
    <property type="molecule type" value="Genomic_DNA"/>
</dbReference>
<dbReference type="CDD" id="cd13118">
    <property type="entry name" value="POLO_box_1"/>
    <property type="match status" value="1"/>
</dbReference>
<feature type="domain" description="POLO box" evidence="11">
    <location>
        <begin position="567"/>
        <end position="652"/>
    </location>
</feature>
<dbReference type="GO" id="GO:0005634">
    <property type="term" value="C:nucleus"/>
    <property type="evidence" value="ECO:0007669"/>
    <property type="project" value="TreeGrafter"/>
</dbReference>
<proteinExistence type="inferred from homology"/>
<dbReference type="PANTHER" id="PTHR24345">
    <property type="entry name" value="SERINE/THREONINE-PROTEIN KINASE PLK"/>
    <property type="match status" value="1"/>
</dbReference>
<dbReference type="GO" id="GO:0004674">
    <property type="term" value="F:protein serine/threonine kinase activity"/>
    <property type="evidence" value="ECO:0007669"/>
    <property type="project" value="UniProtKB-KW"/>
</dbReference>
<feature type="compositionally biased region" description="Polar residues" evidence="9">
    <location>
        <begin position="391"/>
        <end position="402"/>
    </location>
</feature>
<comment type="similarity">
    <text evidence="8">Belongs to the protein kinase superfamily. Ser/Thr protein kinase family. CDC5/Polo subfamily.</text>
</comment>
<evidence type="ECO:0000256" key="5">
    <source>
        <dbReference type="ARBA" id="ARBA00022777"/>
    </source>
</evidence>
<evidence type="ECO:0000256" key="6">
    <source>
        <dbReference type="ARBA" id="ARBA00022840"/>
    </source>
</evidence>
<accession>A0A8K1C5D9</accession>
<dbReference type="EC" id="2.7.11.21" evidence="8"/>
<dbReference type="PROSITE" id="PS00108">
    <property type="entry name" value="PROTEIN_KINASE_ST"/>
    <property type="match status" value="1"/>
</dbReference>
<dbReference type="FunFam" id="3.30.200.20:FF:000091">
    <property type="entry name" value="Serine/threonine-protein kinase PLK"/>
    <property type="match status" value="1"/>
</dbReference>
<keyword evidence="2 8" id="KW-0808">Transferase</keyword>
<dbReference type="OrthoDB" id="408964at2759"/>